<evidence type="ECO:0000313" key="2">
    <source>
        <dbReference type="Proteomes" id="UP001595378"/>
    </source>
</evidence>
<dbReference type="EMBL" id="JBHRSU010000025">
    <property type="protein sequence ID" value="MFC3100704.1"/>
    <property type="molecule type" value="Genomic_DNA"/>
</dbReference>
<comment type="caution">
    <text evidence="1">The sequence shown here is derived from an EMBL/GenBank/DDBJ whole genome shotgun (WGS) entry which is preliminary data.</text>
</comment>
<accession>A0ABV7EDB7</accession>
<reference evidence="2" key="1">
    <citation type="journal article" date="2019" name="Int. J. Syst. Evol. Microbiol.">
        <title>The Global Catalogue of Microorganisms (GCM) 10K type strain sequencing project: providing services to taxonomists for standard genome sequencing and annotation.</title>
        <authorList>
            <consortium name="The Broad Institute Genomics Platform"/>
            <consortium name="The Broad Institute Genome Sequencing Center for Infectious Disease"/>
            <person name="Wu L."/>
            <person name="Ma J."/>
        </authorList>
    </citation>
    <scope>NUCLEOTIDE SEQUENCE [LARGE SCALE GENOMIC DNA]</scope>
    <source>
        <strain evidence="2">KCTC 52606</strain>
    </source>
</reference>
<organism evidence="1 2">
    <name type="scientific">Alteraurantiacibacter lauratis</name>
    <dbReference type="NCBI Taxonomy" id="2054627"/>
    <lineage>
        <taxon>Bacteria</taxon>
        <taxon>Pseudomonadati</taxon>
        <taxon>Pseudomonadota</taxon>
        <taxon>Alphaproteobacteria</taxon>
        <taxon>Sphingomonadales</taxon>
        <taxon>Erythrobacteraceae</taxon>
        <taxon>Alteraurantiacibacter</taxon>
    </lineage>
</organism>
<protein>
    <recommendedName>
        <fullName evidence="3">Secreted protein</fullName>
    </recommendedName>
</protein>
<gene>
    <name evidence="1" type="ORF">ACFODK_07380</name>
</gene>
<proteinExistence type="predicted"/>
<name>A0ABV7EDB7_9SPHN</name>
<evidence type="ECO:0008006" key="3">
    <source>
        <dbReference type="Google" id="ProtNLM"/>
    </source>
</evidence>
<sequence>MLGLCAVSLAGCDAAADIAGDAIRAEARNAVIQQCQQASQEAGIVAGRIASICECSADTFLADQSFTAADIDPARLEEILNGCVARTGGAVSLPAAAADEANAE</sequence>
<evidence type="ECO:0000313" key="1">
    <source>
        <dbReference type="EMBL" id="MFC3100704.1"/>
    </source>
</evidence>
<dbReference type="Proteomes" id="UP001595378">
    <property type="component" value="Unassembled WGS sequence"/>
</dbReference>
<keyword evidence="2" id="KW-1185">Reference proteome</keyword>